<dbReference type="InterPro" id="IPR021255">
    <property type="entry name" value="DUF2807"/>
</dbReference>
<dbReference type="PANTHER" id="PTHR39200:SF1">
    <property type="entry name" value="AUTO-TRANSPORTER ADHESIN HEAD GIN DOMAIN-CONTAINING PROTEIN-RELATED"/>
    <property type="match status" value="1"/>
</dbReference>
<comment type="caution">
    <text evidence="3">The sequence shown here is derived from an EMBL/GenBank/DDBJ whole genome shotgun (WGS) entry which is preliminary data.</text>
</comment>
<sequence length="253" mass="26128">MNHAFTRRQLLLAASTLALAAPAFAFGFGFGHETVKGSGHVSKQARQVAHFTGLALSVPGDVELHTGTAEGVSIEADDNLLPLIETVVENGTLKIRPVHDNMQLRPHTLHITVNAREIDQLKLGGSGSINADDLRARKLEMSLGGSGSIKARSVQADEVEVHVAGSGDLSAAGGTAGRLEVKLAGSGDVDLGKVKAGDVKVQGAGSGTTTVWALNTLSAKLAGSGDVNYYGDPRVTRTVVGSSDVRRAGPAPR</sequence>
<dbReference type="Gene3D" id="2.160.20.120">
    <property type="match status" value="1"/>
</dbReference>
<accession>A0ABT2DAR5</accession>
<reference evidence="3 4" key="1">
    <citation type="submission" date="2022-08" db="EMBL/GenBank/DDBJ databases">
        <title>Reclassification of Massilia species as members of the genera Telluria, Duganella, Pseudoduganella, Mokoshia gen. nov. and Zemynaea gen. nov. using orthogonal and non-orthogonal genome-based approaches.</title>
        <authorList>
            <person name="Bowman J.P."/>
        </authorList>
    </citation>
    <scope>NUCLEOTIDE SEQUENCE [LARGE SCALE GENOMIC DNA]</scope>
    <source>
        <strain evidence="3 4">JCM 31605</strain>
    </source>
</reference>
<name>A0ABT2DAR5_9BURK</name>
<evidence type="ECO:0000313" key="3">
    <source>
        <dbReference type="EMBL" id="MCS0808238.1"/>
    </source>
</evidence>
<keyword evidence="1" id="KW-0732">Signal</keyword>
<feature type="signal peptide" evidence="1">
    <location>
        <begin position="1"/>
        <end position="25"/>
    </location>
</feature>
<feature type="chain" id="PRO_5046821050" evidence="1">
    <location>
        <begin position="26"/>
        <end position="253"/>
    </location>
</feature>
<evidence type="ECO:0000256" key="1">
    <source>
        <dbReference type="SAM" id="SignalP"/>
    </source>
</evidence>
<dbReference type="RefSeq" id="WP_258822014.1">
    <property type="nucleotide sequence ID" value="NZ_JANUHB010000002.1"/>
</dbReference>
<dbReference type="Proteomes" id="UP001206126">
    <property type="component" value="Unassembled WGS sequence"/>
</dbReference>
<keyword evidence="4" id="KW-1185">Reference proteome</keyword>
<dbReference type="EMBL" id="JANUHB010000002">
    <property type="protein sequence ID" value="MCS0808238.1"/>
    <property type="molecule type" value="Genomic_DNA"/>
</dbReference>
<dbReference type="Pfam" id="PF10988">
    <property type="entry name" value="DUF2807"/>
    <property type="match status" value="1"/>
</dbReference>
<gene>
    <name evidence="3" type="ORF">NX774_09940</name>
</gene>
<protein>
    <submittedName>
        <fullName evidence="3">DUF2807 domain-containing protein</fullName>
    </submittedName>
</protein>
<feature type="domain" description="Putative auto-transporter adhesin head GIN" evidence="2">
    <location>
        <begin position="50"/>
        <end position="233"/>
    </location>
</feature>
<evidence type="ECO:0000313" key="4">
    <source>
        <dbReference type="Proteomes" id="UP001206126"/>
    </source>
</evidence>
<dbReference type="PANTHER" id="PTHR39200">
    <property type="entry name" value="HYPOTHETICAL EXPORTED PROTEIN"/>
    <property type="match status" value="1"/>
</dbReference>
<proteinExistence type="predicted"/>
<evidence type="ECO:0000259" key="2">
    <source>
        <dbReference type="Pfam" id="PF10988"/>
    </source>
</evidence>
<organism evidence="3 4">
    <name type="scientific">Massilia agilis</name>
    <dbReference type="NCBI Taxonomy" id="1811226"/>
    <lineage>
        <taxon>Bacteria</taxon>
        <taxon>Pseudomonadati</taxon>
        <taxon>Pseudomonadota</taxon>
        <taxon>Betaproteobacteria</taxon>
        <taxon>Burkholderiales</taxon>
        <taxon>Oxalobacteraceae</taxon>
        <taxon>Telluria group</taxon>
        <taxon>Massilia</taxon>
    </lineage>
</organism>